<dbReference type="Proteomes" id="UP000001024">
    <property type="component" value="Chromosome"/>
</dbReference>
<dbReference type="InterPro" id="IPR014721">
    <property type="entry name" value="Ribsml_uS5_D2-typ_fold_subgr"/>
</dbReference>
<dbReference type="SMR" id="Q9HKY2"/>
<dbReference type="PIRSF" id="PIRSF015950">
    <property type="entry name" value="Mev_P_decrbx"/>
    <property type="match status" value="1"/>
</dbReference>
<dbReference type="eggNOG" id="arCOG02937">
    <property type="taxonomic scope" value="Archaea"/>
</dbReference>
<keyword evidence="2" id="KW-0444">Lipid biosynthesis</keyword>
<dbReference type="InterPro" id="IPR020568">
    <property type="entry name" value="Ribosomal_Su5_D2-typ_SF"/>
</dbReference>
<evidence type="ECO:0000256" key="2">
    <source>
        <dbReference type="ARBA" id="ARBA00022516"/>
    </source>
</evidence>
<reference evidence="7 8" key="1">
    <citation type="journal article" date="2000" name="Nature">
        <title>The genome sequence of the thermoacidophilic scavenger Thermoplasma acidophilum.</title>
        <authorList>
            <person name="Ruepp A."/>
            <person name="Graml W."/>
            <person name="Santos-Martinez M.L."/>
            <person name="Koretke K.K."/>
            <person name="Volker C."/>
            <person name="Mewes H.W."/>
            <person name="Frishman D."/>
            <person name="Stocker S."/>
            <person name="Lupas A.N."/>
            <person name="Baumeister W."/>
        </authorList>
    </citation>
    <scope>NUCLEOTIDE SEQUENCE [LARGE SCALE GENOMIC DNA]</scope>
    <source>
        <strain evidence="8">ATCC 25905 / DSM 1728 / JCM 9062 / NBRC 15155 / AMRC-C165</strain>
    </source>
</reference>
<dbReference type="Gene3D" id="3.30.230.10">
    <property type="match status" value="1"/>
</dbReference>
<dbReference type="HOGENOM" id="CLU_743187_0_0_2"/>
<dbReference type="EMBL" id="AL445064">
    <property type="protein sequence ID" value="CAC11603.1"/>
    <property type="molecule type" value="Genomic_DNA"/>
</dbReference>
<evidence type="ECO:0000256" key="1">
    <source>
        <dbReference type="ARBA" id="ARBA00011738"/>
    </source>
</evidence>
<organism evidence="7 8">
    <name type="scientific">Thermoplasma acidophilum (strain ATCC 25905 / DSM 1728 / JCM 9062 / NBRC 15155 / AMRC-C165)</name>
    <dbReference type="NCBI Taxonomy" id="273075"/>
    <lineage>
        <taxon>Archaea</taxon>
        <taxon>Methanobacteriati</taxon>
        <taxon>Thermoplasmatota</taxon>
        <taxon>Thermoplasmata</taxon>
        <taxon>Thermoplasmatales</taxon>
        <taxon>Thermoplasmataceae</taxon>
        <taxon>Thermoplasma</taxon>
    </lineage>
</organism>
<feature type="domain" description="Diphosphomevalonate decarboxylase-like N-terminal" evidence="6">
    <location>
        <begin position="62"/>
        <end position="206"/>
    </location>
</feature>
<dbReference type="Pfam" id="PF22700">
    <property type="entry name" value="MVD-like_N"/>
    <property type="match status" value="1"/>
</dbReference>
<name>Q9HKY2_THEAC</name>
<sequence length="384" mass="42407">MAPHLMASGKSWHDSIYTYNQYYHVQPFDMEKLLRDRGIYRRPGMHAIRPAYRKIAFGAGYSEIGIIKSLGYYDSTFNILNFPCVSMAADFSRAYAALVLTENIGEDTFILNGRQDEQTMIMARRVVQLLRSIYSIRGSFHVYIKVDNKQGGGCGHWESAAVAAAFARSVARSVFDESAIEDGPFLSKMARLVSGSGAASTTGPLSVLISWPGYAHDTSFALGLPMPDTGIALCAVPIAADFHRSNIHEVALRSPFYREWATYTRHALLDLLNSEFDADTIIRTATNSSLMMHATLMSSRSILWTEKTIDVVSRILEMRSGGRAVGFSIDAGPSVVLMARNAAELDEARRSIDAECVDGSITSGEPSIPPEFLRMAREALDRYT</sequence>
<dbReference type="AlphaFoldDB" id="Q9HKY2"/>
<dbReference type="EnsemblBacteria" id="CAC11603">
    <property type="protein sequence ID" value="CAC11603"/>
    <property type="gene ID" value="CAC11603"/>
</dbReference>
<gene>
    <name evidence="7" type="ordered locus">Ta0461</name>
</gene>
<evidence type="ECO:0000313" key="8">
    <source>
        <dbReference type="Proteomes" id="UP000001024"/>
    </source>
</evidence>
<proteinExistence type="predicted"/>
<accession>Q9HKY2</accession>
<dbReference type="SUPFAM" id="SSF55060">
    <property type="entry name" value="GHMP Kinase, C-terminal domain"/>
    <property type="match status" value="1"/>
</dbReference>
<protein>
    <recommendedName>
        <fullName evidence="6">Diphosphomevalonate decarboxylase-like N-terminal domain-containing protein</fullName>
    </recommendedName>
</protein>
<evidence type="ECO:0000256" key="3">
    <source>
        <dbReference type="ARBA" id="ARBA00023098"/>
    </source>
</evidence>
<comment type="subunit">
    <text evidence="1">Homodimer.</text>
</comment>
<dbReference type="GO" id="GO:0016831">
    <property type="term" value="F:carboxy-lyase activity"/>
    <property type="evidence" value="ECO:0007669"/>
    <property type="project" value="InterPro"/>
</dbReference>
<dbReference type="KEGG" id="tac:Ta0461"/>
<dbReference type="SUPFAM" id="SSF54211">
    <property type="entry name" value="Ribosomal protein S5 domain 2-like"/>
    <property type="match status" value="1"/>
</dbReference>
<keyword evidence="5" id="KW-0456">Lyase</keyword>
<evidence type="ECO:0000256" key="4">
    <source>
        <dbReference type="ARBA" id="ARBA00023229"/>
    </source>
</evidence>
<dbReference type="InterPro" id="IPR053859">
    <property type="entry name" value="MVD-like_N"/>
</dbReference>
<dbReference type="PaxDb" id="273075-Ta0461"/>
<dbReference type="GO" id="GO:0008299">
    <property type="term" value="P:isoprenoid biosynthetic process"/>
    <property type="evidence" value="ECO:0007669"/>
    <property type="project" value="UniProtKB-KW"/>
</dbReference>
<dbReference type="STRING" id="273075.gene:9571681"/>
<dbReference type="InterPro" id="IPR005935">
    <property type="entry name" value="Mev_decarb"/>
</dbReference>
<keyword evidence="3" id="KW-0443">Lipid metabolism</keyword>
<evidence type="ECO:0000313" key="7">
    <source>
        <dbReference type="EMBL" id="CAC11603.1"/>
    </source>
</evidence>
<keyword evidence="8" id="KW-1185">Reference proteome</keyword>
<evidence type="ECO:0000256" key="5">
    <source>
        <dbReference type="ARBA" id="ARBA00023239"/>
    </source>
</evidence>
<dbReference type="Gene3D" id="3.30.70.890">
    <property type="entry name" value="GHMP kinase, C-terminal domain"/>
    <property type="match status" value="1"/>
</dbReference>
<evidence type="ECO:0000259" key="6">
    <source>
        <dbReference type="Pfam" id="PF22700"/>
    </source>
</evidence>
<dbReference type="InterPro" id="IPR036554">
    <property type="entry name" value="GHMP_kinase_C_sf"/>
</dbReference>
<keyword evidence="4" id="KW-0414">Isoprene biosynthesis</keyword>
<dbReference type="InParanoid" id="Q9HKY2"/>